<keyword evidence="8" id="KW-1185">Reference proteome</keyword>
<dbReference type="PANTHER" id="PTHR42973">
    <property type="entry name" value="BINDING OXIDOREDUCTASE, PUTATIVE (AFU_ORTHOLOGUE AFUA_1G17690)-RELATED"/>
    <property type="match status" value="1"/>
</dbReference>
<dbReference type="InterPro" id="IPR016169">
    <property type="entry name" value="FAD-bd_PCMH_sub2"/>
</dbReference>
<sequence length="476" mass="51018">MPDTVTDPRFADFPATFKGRVLRAGESDFASARLIWNMLRRDENPAVIAQAADREDVAIAVAYANETGVPLAIHSGGHGIDGMAMPGDALVLDLSKLKDIDVDPERRLVTIEPGVLLGELDAAGQEHGLVVPAGVVSDTGATGLALGGGIGHLTRRFGATVDNIVSIEGITADGATVTASAESHPDLFWGLCGAGHNLAVVTSITFRAHPVGPRVMSGMMYYSADDAPKLFGNLDAVMAEAPRELSIALILLNAPPMPGLPDSLVDTPVIAVLVIYTGDLARYEEATAGLRSLARPLVDEVTETTWAQANSIADPFEPPGRAQYLRGGYMSGIDADLAAVALHQLASCPRTEPPSPNCLVTLPILGGAIFDRPEDATAFSRTGAEWLYEVSAHWDDPADDTAHLDWVHETDALLRRWATPNAYVNLTTHRGAEWLRRAYGTDEKWRRLVELKKAWDPDNRLAYNKNIRTAAEELGA</sequence>
<dbReference type="InterPro" id="IPR006093">
    <property type="entry name" value="Oxy_OxRdtase_FAD_BS"/>
</dbReference>
<proteinExistence type="inferred from homology"/>
<dbReference type="InterPro" id="IPR006094">
    <property type="entry name" value="Oxid_FAD_bind_N"/>
</dbReference>
<reference evidence="7 8" key="1">
    <citation type="submission" date="2015-09" db="EMBL/GenBank/DDBJ databases">
        <title>Genome sequence, genome mining and natural product profiling of a biocontrol bacterium Streptomyces malaysiensis F913.</title>
        <authorList>
            <person name="Xu Y."/>
            <person name="Wei J."/>
            <person name="Xie J."/>
            <person name="Li T."/>
            <person name="Zhou Z."/>
        </authorList>
    </citation>
    <scope>NUCLEOTIDE SEQUENCE [LARGE SCALE GENOMIC DNA]</scope>
    <source>
        <strain evidence="7 8">F913</strain>
    </source>
</reference>
<comment type="similarity">
    <text evidence="2">Belongs to the oxygen-dependent FAD-linked oxidoreductase family.</text>
</comment>
<evidence type="ECO:0000313" key="7">
    <source>
        <dbReference type="EMBL" id="PNG90180.1"/>
    </source>
</evidence>
<dbReference type="PANTHER" id="PTHR42973:SF39">
    <property type="entry name" value="FAD-BINDING PCMH-TYPE DOMAIN-CONTAINING PROTEIN"/>
    <property type="match status" value="1"/>
</dbReference>
<dbReference type="InterPro" id="IPR016166">
    <property type="entry name" value="FAD-bd_PCMH"/>
</dbReference>
<dbReference type="EMBL" id="LJIW01000002">
    <property type="protein sequence ID" value="PNG90180.1"/>
    <property type="molecule type" value="Genomic_DNA"/>
</dbReference>
<gene>
    <name evidence="7" type="ORF">SMF913_25645</name>
</gene>
<dbReference type="PROSITE" id="PS00862">
    <property type="entry name" value="OX2_COVAL_FAD"/>
    <property type="match status" value="1"/>
</dbReference>
<dbReference type="Pfam" id="PF08031">
    <property type="entry name" value="BBE"/>
    <property type="match status" value="1"/>
</dbReference>
<dbReference type="GO" id="GO:0071949">
    <property type="term" value="F:FAD binding"/>
    <property type="evidence" value="ECO:0007669"/>
    <property type="project" value="InterPro"/>
</dbReference>
<evidence type="ECO:0000256" key="4">
    <source>
        <dbReference type="ARBA" id="ARBA00022827"/>
    </source>
</evidence>
<dbReference type="RefSeq" id="WP_102936040.1">
    <property type="nucleotide sequence ID" value="NZ_LJIW01000002.1"/>
</dbReference>
<dbReference type="InterPro" id="IPR016167">
    <property type="entry name" value="FAD-bd_PCMH_sub1"/>
</dbReference>
<evidence type="ECO:0000313" key="8">
    <source>
        <dbReference type="Proteomes" id="UP000236520"/>
    </source>
</evidence>
<feature type="domain" description="FAD-binding PCMH-type" evidence="6">
    <location>
        <begin position="41"/>
        <end position="211"/>
    </location>
</feature>
<evidence type="ECO:0000256" key="5">
    <source>
        <dbReference type="ARBA" id="ARBA00023002"/>
    </source>
</evidence>
<dbReference type="Pfam" id="PF01565">
    <property type="entry name" value="FAD_binding_4"/>
    <property type="match status" value="1"/>
</dbReference>
<keyword evidence="3" id="KW-0285">Flavoprotein</keyword>
<dbReference type="Gene3D" id="3.30.465.10">
    <property type="match status" value="1"/>
</dbReference>
<dbReference type="Gene3D" id="3.40.462.20">
    <property type="match status" value="1"/>
</dbReference>
<dbReference type="InterPro" id="IPR012951">
    <property type="entry name" value="BBE"/>
</dbReference>
<dbReference type="PROSITE" id="PS51387">
    <property type="entry name" value="FAD_PCMH"/>
    <property type="match status" value="1"/>
</dbReference>
<dbReference type="InterPro" id="IPR050416">
    <property type="entry name" value="FAD-linked_Oxidoreductase"/>
</dbReference>
<keyword evidence="5" id="KW-0560">Oxidoreductase</keyword>
<evidence type="ECO:0000259" key="6">
    <source>
        <dbReference type="PROSITE" id="PS51387"/>
    </source>
</evidence>
<dbReference type="SUPFAM" id="SSF56176">
    <property type="entry name" value="FAD-binding/transporter-associated domain-like"/>
    <property type="match status" value="1"/>
</dbReference>
<evidence type="ECO:0000256" key="3">
    <source>
        <dbReference type="ARBA" id="ARBA00022630"/>
    </source>
</evidence>
<dbReference type="Proteomes" id="UP000236520">
    <property type="component" value="Unassembled WGS sequence"/>
</dbReference>
<organism evidence="7 8">
    <name type="scientific">Streptomyces malaysiensis</name>
    <dbReference type="NCBI Taxonomy" id="92644"/>
    <lineage>
        <taxon>Bacteria</taxon>
        <taxon>Bacillati</taxon>
        <taxon>Actinomycetota</taxon>
        <taxon>Actinomycetes</taxon>
        <taxon>Kitasatosporales</taxon>
        <taxon>Streptomycetaceae</taxon>
        <taxon>Streptomyces</taxon>
        <taxon>Streptomyces violaceusniger group</taxon>
    </lineage>
</organism>
<evidence type="ECO:0000256" key="1">
    <source>
        <dbReference type="ARBA" id="ARBA00001974"/>
    </source>
</evidence>
<evidence type="ECO:0000256" key="2">
    <source>
        <dbReference type="ARBA" id="ARBA00005466"/>
    </source>
</evidence>
<name>A0A2J7YQ96_STRMQ</name>
<accession>A0A2J7YQ96</accession>
<dbReference type="AlphaFoldDB" id="A0A2J7YQ96"/>
<keyword evidence="4" id="KW-0274">FAD</keyword>
<protein>
    <recommendedName>
        <fullName evidence="6">FAD-binding PCMH-type domain-containing protein</fullName>
    </recommendedName>
</protein>
<comment type="cofactor">
    <cofactor evidence="1">
        <name>FAD</name>
        <dbReference type="ChEBI" id="CHEBI:57692"/>
    </cofactor>
</comment>
<comment type="caution">
    <text evidence="7">The sequence shown here is derived from an EMBL/GenBank/DDBJ whole genome shotgun (WGS) entry which is preliminary data.</text>
</comment>
<dbReference type="InterPro" id="IPR036318">
    <property type="entry name" value="FAD-bd_PCMH-like_sf"/>
</dbReference>
<dbReference type="Gene3D" id="3.30.43.10">
    <property type="entry name" value="Uridine Diphospho-n-acetylenolpyruvylglucosamine Reductase, domain 2"/>
    <property type="match status" value="1"/>
</dbReference>
<dbReference type="GO" id="GO:0016491">
    <property type="term" value="F:oxidoreductase activity"/>
    <property type="evidence" value="ECO:0007669"/>
    <property type="project" value="UniProtKB-KW"/>
</dbReference>